<dbReference type="PROSITE" id="PS00141">
    <property type="entry name" value="ASP_PROTEASE"/>
    <property type="match status" value="1"/>
</dbReference>
<dbReference type="InterPro" id="IPR021109">
    <property type="entry name" value="Peptidase_aspartic_dom_sf"/>
</dbReference>
<sequence>MFKGIHDAQEVENFLWHLENYFKCSRVRSDSNKINTSVLYLSEMAMLWWRHKESDIRKGTCTINTWEQFREEFKRAFFPNNVFYEAKRKFRELKQMGSIHAYVQEFTTLTLQIPNLTDEDMFHFMDGLQNWARTELELRQVRTIDEAITQAEALTDFRQEKPYSAGGDDVRDSHDNGGGDRGECEEQRPQRHDTYRSNGKKSGEHSNTVRKTQVAKGDGCYICGGPHGYAGCPKLKSFSAILREQKEKEAHEQEQGAETTQLGLIGLCRAVTKQPEKPRICGAQCVDITINGRPARAIVDTGAEVTIMTKTTATSLGLRYSPSNTQLRTVNAPPTPVNGVAHGVSITLGEWQGKTNFIVAPLDLFDVILGQEFFQACHVVIDPYLQQLMVLEKGGTCMISMVKASKTEGQVRLTAMQLERVDKRKRMTSATTIASSGEHNGAEKSLPPCTKKVPRGNTVVMKEKPPRHLPPRKEEI</sequence>
<reference evidence="3" key="1">
    <citation type="journal article" date="2014" name="Nat. Genet.">
        <title>The genome of the stress-tolerant wild tomato species Solanum pennellii.</title>
        <authorList>
            <person name="Bolger A."/>
            <person name="Scossa F."/>
            <person name="Bolger M.E."/>
            <person name="Lanz C."/>
            <person name="Maumus F."/>
            <person name="Tohge T."/>
            <person name="Quesneville H."/>
            <person name="Alseekh S."/>
            <person name="Sorensen I."/>
            <person name="Lichtenstein G."/>
            <person name="Fich E.A."/>
            <person name="Conte M."/>
            <person name="Keller H."/>
            <person name="Schneeberger K."/>
            <person name="Schwacke R."/>
            <person name="Ofner I."/>
            <person name="Vrebalov J."/>
            <person name="Xu Y."/>
            <person name="Osorio S."/>
            <person name="Aflitos S.A."/>
            <person name="Schijlen E."/>
            <person name="Jimenez-Gomez J.M."/>
            <person name="Ryngajllo M."/>
            <person name="Kimura S."/>
            <person name="Kumar R."/>
            <person name="Koenig D."/>
            <person name="Headland L.R."/>
            <person name="Maloof J.N."/>
            <person name="Sinha N."/>
            <person name="van Ham R.C."/>
            <person name="Lankhorst R.K."/>
            <person name="Mao L."/>
            <person name="Vogel A."/>
            <person name="Arsova B."/>
            <person name="Panstruga R."/>
            <person name="Fei Z."/>
            <person name="Rose J.K."/>
            <person name="Zamir D."/>
            <person name="Carrari F."/>
            <person name="Giovannoni J.J."/>
            <person name="Weigel D."/>
            <person name="Usadel B."/>
            <person name="Fernie A.R."/>
        </authorList>
    </citation>
    <scope>NUCLEOTIDE SEQUENCE [LARGE SCALE GENOMIC DNA]</scope>
    <source>
        <strain evidence="3">cv. LA0716</strain>
    </source>
</reference>
<feature type="compositionally biased region" description="Basic and acidic residues" evidence="1">
    <location>
        <begin position="168"/>
        <end position="195"/>
    </location>
</feature>
<feature type="region of interest" description="Disordered" evidence="1">
    <location>
        <begin position="155"/>
        <end position="210"/>
    </location>
</feature>
<evidence type="ECO:0000313" key="3">
    <source>
        <dbReference type="Proteomes" id="UP000694930"/>
    </source>
</evidence>
<evidence type="ECO:0000256" key="1">
    <source>
        <dbReference type="SAM" id="MobiDB-lite"/>
    </source>
</evidence>
<evidence type="ECO:0000259" key="2">
    <source>
        <dbReference type="Pfam" id="PF03732"/>
    </source>
</evidence>
<dbReference type="RefSeq" id="XP_027769932.1">
    <property type="nucleotide sequence ID" value="XM_027914131.1"/>
</dbReference>
<dbReference type="CDD" id="cd00303">
    <property type="entry name" value="retropepsin_like"/>
    <property type="match status" value="1"/>
</dbReference>
<dbReference type="SUPFAM" id="SSF50630">
    <property type="entry name" value="Acid proteases"/>
    <property type="match status" value="1"/>
</dbReference>
<dbReference type="GeneID" id="107009291"/>
<organism evidence="3 4">
    <name type="scientific">Solanum pennellii</name>
    <name type="common">Tomato</name>
    <name type="synonym">Lycopersicon pennellii</name>
    <dbReference type="NCBI Taxonomy" id="28526"/>
    <lineage>
        <taxon>Eukaryota</taxon>
        <taxon>Viridiplantae</taxon>
        <taxon>Streptophyta</taxon>
        <taxon>Embryophyta</taxon>
        <taxon>Tracheophyta</taxon>
        <taxon>Spermatophyta</taxon>
        <taxon>Magnoliopsida</taxon>
        <taxon>eudicotyledons</taxon>
        <taxon>Gunneridae</taxon>
        <taxon>Pentapetalae</taxon>
        <taxon>asterids</taxon>
        <taxon>lamiids</taxon>
        <taxon>Solanales</taxon>
        <taxon>Solanaceae</taxon>
        <taxon>Solanoideae</taxon>
        <taxon>Solaneae</taxon>
        <taxon>Solanum</taxon>
        <taxon>Solanum subgen. Lycopersicon</taxon>
    </lineage>
</organism>
<keyword evidence="3" id="KW-1185">Reference proteome</keyword>
<evidence type="ECO:0000313" key="4">
    <source>
        <dbReference type="RefSeq" id="XP_027769932.1"/>
    </source>
</evidence>
<dbReference type="PANTHER" id="PTHR12917">
    <property type="entry name" value="ASPARTYL PROTEASE DDI-RELATED"/>
    <property type="match status" value="1"/>
</dbReference>
<dbReference type="Pfam" id="PF03732">
    <property type="entry name" value="Retrotrans_gag"/>
    <property type="match status" value="1"/>
</dbReference>
<dbReference type="PANTHER" id="PTHR12917:SF18">
    <property type="entry name" value="DNA DAMAGE-INDUCIBLE PROTEIN 1-LIKE"/>
    <property type="match status" value="1"/>
</dbReference>
<dbReference type="InterPro" id="IPR001969">
    <property type="entry name" value="Aspartic_peptidase_AS"/>
</dbReference>
<dbReference type="Proteomes" id="UP000694930">
    <property type="component" value="Chromosome 2"/>
</dbReference>
<name>A0ABM1V2G4_SOLPN</name>
<accession>A0ABM1V2G4</accession>
<reference evidence="4" key="2">
    <citation type="submission" date="2025-08" db="UniProtKB">
        <authorList>
            <consortium name="RefSeq"/>
        </authorList>
    </citation>
    <scope>IDENTIFICATION</scope>
</reference>
<protein>
    <submittedName>
        <fullName evidence="4">Uncharacterized protein LOC107009291</fullName>
    </submittedName>
</protein>
<feature type="compositionally biased region" description="Basic and acidic residues" evidence="1">
    <location>
        <begin position="461"/>
        <end position="476"/>
    </location>
</feature>
<feature type="domain" description="Retrotransposon gag" evidence="2">
    <location>
        <begin position="39"/>
        <end position="129"/>
    </location>
</feature>
<gene>
    <name evidence="4" type="primary">LOC107009291</name>
</gene>
<feature type="region of interest" description="Disordered" evidence="1">
    <location>
        <begin position="435"/>
        <end position="476"/>
    </location>
</feature>
<proteinExistence type="predicted"/>
<dbReference type="InterPro" id="IPR005162">
    <property type="entry name" value="Retrotrans_gag_dom"/>
</dbReference>
<dbReference type="Gene3D" id="2.40.70.10">
    <property type="entry name" value="Acid Proteases"/>
    <property type="match status" value="1"/>
</dbReference>
<dbReference type="Pfam" id="PF13975">
    <property type="entry name" value="gag-asp_proteas"/>
    <property type="match status" value="1"/>
</dbReference>